<feature type="domain" description="SLC26A/SulP transporter" evidence="6">
    <location>
        <begin position="72"/>
        <end position="466"/>
    </location>
</feature>
<keyword evidence="2 5" id="KW-0812">Transmembrane</keyword>
<proteinExistence type="predicted"/>
<name>A0A8C2KBJ1_CYPCA</name>
<dbReference type="Pfam" id="PF00916">
    <property type="entry name" value="Sulfate_transp"/>
    <property type="match status" value="1"/>
</dbReference>
<feature type="transmembrane region" description="Helical" evidence="5">
    <location>
        <begin position="249"/>
        <end position="266"/>
    </location>
</feature>
<dbReference type="PROSITE" id="PS01130">
    <property type="entry name" value="SLC26A"/>
    <property type="match status" value="1"/>
</dbReference>
<feature type="transmembrane region" description="Helical" evidence="5">
    <location>
        <begin position="401"/>
        <end position="417"/>
    </location>
</feature>
<accession>A0A8C2KBJ1</accession>
<dbReference type="GO" id="GO:0016020">
    <property type="term" value="C:membrane"/>
    <property type="evidence" value="ECO:0007669"/>
    <property type="project" value="UniProtKB-SubCell"/>
</dbReference>
<dbReference type="Ensembl" id="ENSCCRT00020115029.1">
    <property type="protein sequence ID" value="ENSCCRP00020105313.1"/>
    <property type="gene ID" value="ENSCCRG00020047592.1"/>
</dbReference>
<dbReference type="Proteomes" id="UP000694701">
    <property type="component" value="Unplaced"/>
</dbReference>
<protein>
    <submittedName>
        <fullName evidence="7">Solute carrier family 26 member 6, like</fullName>
    </submittedName>
</protein>
<feature type="transmembrane region" description="Helical" evidence="5">
    <location>
        <begin position="110"/>
        <end position="133"/>
    </location>
</feature>
<keyword evidence="4 5" id="KW-0472">Membrane</keyword>
<evidence type="ECO:0000256" key="2">
    <source>
        <dbReference type="ARBA" id="ARBA00022692"/>
    </source>
</evidence>
<feature type="transmembrane region" description="Helical" evidence="5">
    <location>
        <begin position="170"/>
        <end position="192"/>
    </location>
</feature>
<feature type="transmembrane region" description="Helical" evidence="5">
    <location>
        <begin position="366"/>
        <end position="389"/>
    </location>
</feature>
<evidence type="ECO:0000256" key="1">
    <source>
        <dbReference type="ARBA" id="ARBA00004141"/>
    </source>
</evidence>
<reference evidence="7" key="1">
    <citation type="submission" date="2025-08" db="UniProtKB">
        <authorList>
            <consortium name="Ensembl"/>
        </authorList>
    </citation>
    <scope>IDENTIFICATION</scope>
</reference>
<evidence type="ECO:0000256" key="5">
    <source>
        <dbReference type="SAM" id="Phobius"/>
    </source>
</evidence>
<comment type="subcellular location">
    <subcellularLocation>
        <location evidence="1">Membrane</location>
        <topology evidence="1">Multi-pass membrane protein</topology>
    </subcellularLocation>
</comment>
<feature type="transmembrane region" description="Helical" evidence="5">
    <location>
        <begin position="278"/>
        <end position="297"/>
    </location>
</feature>
<dbReference type="InterPro" id="IPR018045">
    <property type="entry name" value="S04_transporter_CS"/>
</dbReference>
<dbReference type="NCBIfam" id="TIGR00815">
    <property type="entry name" value="sulP"/>
    <property type="match status" value="1"/>
</dbReference>
<dbReference type="PANTHER" id="PTHR11814">
    <property type="entry name" value="SULFATE TRANSPORTER"/>
    <property type="match status" value="1"/>
</dbReference>
<dbReference type="AlphaFoldDB" id="A0A8C2KBJ1"/>
<evidence type="ECO:0000313" key="8">
    <source>
        <dbReference type="Proteomes" id="UP000694701"/>
    </source>
</evidence>
<sequence length="562" mass="62061">KMDSGHTEYYVQREIIDEQRLKDIDTNFNLCLFFLFFYTSCSTPRLKRSIVGFLPVLSWLPRYSIWDYGMPDLISGISVGIMHLPQGMAYALLASLPPVFGLYTSLYPPLIYFIFGTSRHISIGTFTILSIMIGSVTERLAPDSDFLIYNGTNVTEEVDIISRDFYRVQVAAAATVLGGLIQVVLGLVQFGFVGTYLSEPLVRGYTTAASAHAVVAQLKYILGVSPKRFSGPLSIVYTLADLFMLLPQTHLPTLLASVVSIVVLITAKELNTALRQKLLVPIPVELCTVLATVISFYTRLSKTYKISVVGEIPSGLQLPSIPNASVFSEVVLDAFAMAIVGYAISISLGKTFALKHGYKVDSNQELVALGLSNTFGGFFQCFSVCSSMSRSLIQESTGGKTQIAGVVSGVIVLVTVLKLGSLFQELPKAVLAAIVFVNLKGMFKQYYDIVTLWRSSKIDLLIWLVTYVSTVLFNLDMGLGASMGFALLTVIFRTQRLDRSIRNVLCVLQVREVPGITIFRSSATMYFANAELYLEALKKKVNILHLNLVTIKYIFSVRWNVL</sequence>
<feature type="transmembrane region" description="Helical" evidence="5">
    <location>
        <begin position="334"/>
        <end position="354"/>
    </location>
</feature>
<organism evidence="7 8">
    <name type="scientific">Cyprinus carpio</name>
    <name type="common">Common carp</name>
    <dbReference type="NCBI Taxonomy" id="7962"/>
    <lineage>
        <taxon>Eukaryota</taxon>
        <taxon>Metazoa</taxon>
        <taxon>Chordata</taxon>
        <taxon>Craniata</taxon>
        <taxon>Vertebrata</taxon>
        <taxon>Euteleostomi</taxon>
        <taxon>Actinopterygii</taxon>
        <taxon>Neopterygii</taxon>
        <taxon>Teleostei</taxon>
        <taxon>Ostariophysi</taxon>
        <taxon>Cypriniformes</taxon>
        <taxon>Cyprinidae</taxon>
        <taxon>Cyprininae</taxon>
        <taxon>Cyprinus</taxon>
    </lineage>
</organism>
<evidence type="ECO:0000313" key="7">
    <source>
        <dbReference type="Ensembl" id="ENSCCRP00020105313.1"/>
    </source>
</evidence>
<dbReference type="GO" id="GO:0008271">
    <property type="term" value="F:secondary active sulfate transmembrane transporter activity"/>
    <property type="evidence" value="ECO:0007669"/>
    <property type="project" value="InterPro"/>
</dbReference>
<keyword evidence="3 5" id="KW-1133">Transmembrane helix</keyword>
<evidence type="ECO:0000256" key="4">
    <source>
        <dbReference type="ARBA" id="ARBA00023136"/>
    </source>
</evidence>
<dbReference type="InterPro" id="IPR001902">
    <property type="entry name" value="SLC26A/SulP_fam"/>
</dbReference>
<feature type="transmembrane region" description="Helical" evidence="5">
    <location>
        <begin position="429"/>
        <end position="447"/>
    </location>
</feature>
<evidence type="ECO:0000259" key="6">
    <source>
        <dbReference type="Pfam" id="PF00916"/>
    </source>
</evidence>
<feature type="transmembrane region" description="Helical" evidence="5">
    <location>
        <begin position="467"/>
        <end position="492"/>
    </location>
</feature>
<dbReference type="InterPro" id="IPR011547">
    <property type="entry name" value="SLC26A/SulP_dom"/>
</dbReference>
<evidence type="ECO:0000256" key="3">
    <source>
        <dbReference type="ARBA" id="ARBA00022989"/>
    </source>
</evidence>